<evidence type="ECO:0000256" key="1">
    <source>
        <dbReference type="SAM" id="MobiDB-lite"/>
    </source>
</evidence>
<dbReference type="RefSeq" id="WP_059147231.1">
    <property type="nucleotide sequence ID" value="NZ_LLZJ01000383.1"/>
</dbReference>
<dbReference type="OrthoDB" id="3637961at2"/>
<organism evidence="2 3">
    <name type="scientific">Streptomyces violaceusniger</name>
    <dbReference type="NCBI Taxonomy" id="68280"/>
    <lineage>
        <taxon>Bacteria</taxon>
        <taxon>Bacillati</taxon>
        <taxon>Actinomycetota</taxon>
        <taxon>Actinomycetes</taxon>
        <taxon>Kitasatosporales</taxon>
        <taxon>Streptomycetaceae</taxon>
        <taxon>Streptomyces</taxon>
        <taxon>Streptomyces violaceusniger group</taxon>
    </lineage>
</organism>
<feature type="region of interest" description="Disordered" evidence="1">
    <location>
        <begin position="1"/>
        <end position="22"/>
    </location>
</feature>
<proteinExistence type="predicted"/>
<evidence type="ECO:0000313" key="3">
    <source>
        <dbReference type="Proteomes" id="UP000053413"/>
    </source>
</evidence>
<dbReference type="Proteomes" id="UP000053413">
    <property type="component" value="Unassembled WGS sequence"/>
</dbReference>
<gene>
    <name evidence="2" type="ORF">ADL28_31760</name>
</gene>
<name>A0A0X3VTD7_STRVO</name>
<accession>A0A0X3VTD7</accession>
<comment type="caution">
    <text evidence="2">The sequence shown here is derived from an EMBL/GenBank/DDBJ whole genome shotgun (WGS) entry which is preliminary data.</text>
</comment>
<evidence type="ECO:0000313" key="2">
    <source>
        <dbReference type="EMBL" id="KUL47687.1"/>
    </source>
</evidence>
<dbReference type="EMBL" id="LLZJ01000383">
    <property type="protein sequence ID" value="KUL47687.1"/>
    <property type="molecule type" value="Genomic_DNA"/>
</dbReference>
<sequence>MTARTGPEPVYPVEPESGDDDSRFTNGLLFDVIEVIESHGYPKFASGRDLLELRISLYRFLYTNKDAL</sequence>
<reference evidence="3" key="1">
    <citation type="submission" date="2015-10" db="EMBL/GenBank/DDBJ databases">
        <authorList>
            <person name="Ju K.-S."/>
            <person name="Doroghazi J.R."/>
            <person name="Metcalf W.W."/>
        </authorList>
    </citation>
    <scope>NUCLEOTIDE SEQUENCE [LARGE SCALE GENOMIC DNA]</scope>
    <source>
        <strain evidence="3">NRRL F-8817</strain>
    </source>
</reference>
<protein>
    <submittedName>
        <fullName evidence="2">Uncharacterized protein</fullName>
    </submittedName>
</protein>
<dbReference type="AlphaFoldDB" id="A0A0X3VTD7"/>